<dbReference type="RefSeq" id="WP_205173912.1">
    <property type="nucleotide sequence ID" value="NZ_JAFBDZ010000003.1"/>
</dbReference>
<feature type="transmembrane region" description="Helical" evidence="1">
    <location>
        <begin position="38"/>
        <end position="59"/>
    </location>
</feature>
<dbReference type="InterPro" id="IPR016945">
    <property type="entry name" value="UCP030092"/>
</dbReference>
<organism evidence="2 3">
    <name type="scientific">Rossellomorea pakistanensis</name>
    <dbReference type="NCBI Taxonomy" id="992288"/>
    <lineage>
        <taxon>Bacteria</taxon>
        <taxon>Bacillati</taxon>
        <taxon>Bacillota</taxon>
        <taxon>Bacilli</taxon>
        <taxon>Bacillales</taxon>
        <taxon>Bacillaceae</taxon>
        <taxon>Rossellomorea</taxon>
    </lineage>
</organism>
<keyword evidence="1" id="KW-0812">Transmembrane</keyword>
<dbReference type="EMBL" id="JAFBDZ010000003">
    <property type="protein sequence ID" value="MBM7586730.1"/>
    <property type="molecule type" value="Genomic_DNA"/>
</dbReference>
<dbReference type="PIRSF" id="PIRSF030092">
    <property type="entry name" value="UCP030092"/>
    <property type="match status" value="1"/>
</dbReference>
<dbReference type="Pfam" id="PF11877">
    <property type="entry name" value="DUF3397"/>
    <property type="match status" value="1"/>
</dbReference>
<gene>
    <name evidence="2" type="ORF">JOC86_003282</name>
</gene>
<comment type="caution">
    <text evidence="2">The sequence shown here is derived from an EMBL/GenBank/DDBJ whole genome shotgun (WGS) entry which is preliminary data.</text>
</comment>
<accession>A0ABS2NFV4</accession>
<feature type="transmembrane region" description="Helical" evidence="1">
    <location>
        <begin position="65"/>
        <end position="85"/>
    </location>
</feature>
<evidence type="ECO:0000313" key="3">
    <source>
        <dbReference type="Proteomes" id="UP001646157"/>
    </source>
</evidence>
<keyword evidence="1" id="KW-0472">Membrane</keyword>
<dbReference type="Proteomes" id="UP001646157">
    <property type="component" value="Unassembled WGS sequence"/>
</dbReference>
<evidence type="ECO:0000313" key="2">
    <source>
        <dbReference type="EMBL" id="MBM7586730.1"/>
    </source>
</evidence>
<evidence type="ECO:0000256" key="1">
    <source>
        <dbReference type="SAM" id="Phobius"/>
    </source>
</evidence>
<keyword evidence="1" id="KW-1133">Transmembrane helix</keyword>
<proteinExistence type="predicted"/>
<keyword evidence="3" id="KW-1185">Reference proteome</keyword>
<feature type="transmembrane region" description="Helical" evidence="1">
    <location>
        <begin position="6"/>
        <end position="26"/>
    </location>
</feature>
<dbReference type="InterPro" id="IPR024515">
    <property type="entry name" value="DUF3397"/>
</dbReference>
<reference evidence="2 3" key="1">
    <citation type="submission" date="2021-01" db="EMBL/GenBank/DDBJ databases">
        <title>Genomic Encyclopedia of Type Strains, Phase IV (KMG-IV): sequencing the most valuable type-strain genomes for metagenomic binning, comparative biology and taxonomic classification.</title>
        <authorList>
            <person name="Goeker M."/>
        </authorList>
    </citation>
    <scope>NUCLEOTIDE SEQUENCE [LARGE SCALE GENOMIC DNA]</scope>
    <source>
        <strain evidence="2 3">DSM 24834</strain>
    </source>
</reference>
<sequence>MSTILSTLIAVFVTIPFLGYLLCFIIAKEVFKNHKKAVHLAIDVMTFLLIISVHFIMLAIWKESFFWVILLVMFSFGMIFVFIHWKTQEEIIYKKVLKGFWRLNFLVFLTAYFGLIVYGLIIRVIDSI</sequence>
<feature type="transmembrane region" description="Helical" evidence="1">
    <location>
        <begin position="105"/>
        <end position="125"/>
    </location>
</feature>
<name>A0ABS2NFV4_9BACI</name>
<protein>
    <submittedName>
        <fullName evidence="2">Lysophospholipase L1 biosynthesis ABC-type transport system permease subunit</fullName>
    </submittedName>
</protein>